<dbReference type="Proteomes" id="UP000019364">
    <property type="component" value="Unassembled WGS sequence"/>
</dbReference>
<comment type="caution">
    <text evidence="5">The sequence shown here is derived from an EMBL/GenBank/DDBJ whole genome shotgun (WGS) entry which is preliminary data.</text>
</comment>
<dbReference type="GO" id="GO:0043565">
    <property type="term" value="F:sequence-specific DNA binding"/>
    <property type="evidence" value="ECO:0007669"/>
    <property type="project" value="InterPro"/>
</dbReference>
<dbReference type="eggNOG" id="COG4977">
    <property type="taxonomic scope" value="Bacteria"/>
</dbReference>
<dbReference type="InterPro" id="IPR020449">
    <property type="entry name" value="Tscrpt_reg_AraC-type_HTH"/>
</dbReference>
<dbReference type="InterPro" id="IPR037923">
    <property type="entry name" value="HTH-like"/>
</dbReference>
<keyword evidence="1" id="KW-0805">Transcription regulation</keyword>
<dbReference type="PROSITE" id="PS01124">
    <property type="entry name" value="HTH_ARAC_FAMILY_2"/>
    <property type="match status" value="1"/>
</dbReference>
<dbReference type="Gene3D" id="1.10.10.60">
    <property type="entry name" value="Homeodomain-like"/>
    <property type="match status" value="2"/>
</dbReference>
<name>W7YC75_9BACL</name>
<accession>W7YC75</accession>
<organism evidence="5 6">
    <name type="scientific">Paenibacillus pini JCM 16418</name>
    <dbReference type="NCBI Taxonomy" id="1236976"/>
    <lineage>
        <taxon>Bacteria</taxon>
        <taxon>Bacillati</taxon>
        <taxon>Bacillota</taxon>
        <taxon>Bacilli</taxon>
        <taxon>Bacillales</taxon>
        <taxon>Paenibacillaceae</taxon>
        <taxon>Paenibacillus</taxon>
    </lineage>
</organism>
<dbReference type="SMART" id="SM00342">
    <property type="entry name" value="HTH_ARAC"/>
    <property type="match status" value="1"/>
</dbReference>
<feature type="domain" description="HTH araC/xylS-type" evidence="4">
    <location>
        <begin position="180"/>
        <end position="278"/>
    </location>
</feature>
<dbReference type="Pfam" id="PF02311">
    <property type="entry name" value="AraC_binding"/>
    <property type="match status" value="1"/>
</dbReference>
<keyword evidence="6" id="KW-1185">Reference proteome</keyword>
<dbReference type="PRINTS" id="PR00032">
    <property type="entry name" value="HTHARAC"/>
</dbReference>
<keyword evidence="2" id="KW-0238">DNA-binding</keyword>
<dbReference type="STRING" id="1236976.JCM16418_2591"/>
<proteinExistence type="predicted"/>
<protein>
    <submittedName>
        <fullName evidence="5">Transcriptional regulator</fullName>
    </submittedName>
</protein>
<gene>
    <name evidence="5" type="ORF">JCM16418_2591</name>
</gene>
<dbReference type="AlphaFoldDB" id="W7YC75"/>
<evidence type="ECO:0000313" key="5">
    <source>
        <dbReference type="EMBL" id="GAF08510.1"/>
    </source>
</evidence>
<dbReference type="EMBL" id="BAVZ01000007">
    <property type="protein sequence ID" value="GAF08510.1"/>
    <property type="molecule type" value="Genomic_DNA"/>
</dbReference>
<dbReference type="SUPFAM" id="SSF51215">
    <property type="entry name" value="Regulatory protein AraC"/>
    <property type="match status" value="1"/>
</dbReference>
<keyword evidence="3" id="KW-0804">Transcription</keyword>
<reference evidence="5 6" key="1">
    <citation type="journal article" date="2014" name="Genome Announc.">
        <title>Draft Genome Sequence of Paenibacillus pini JCM 16418T, Isolated from the Rhizosphere of Pine Tree.</title>
        <authorList>
            <person name="Yuki M."/>
            <person name="Oshima K."/>
            <person name="Suda W."/>
            <person name="Oshida Y."/>
            <person name="Kitamura K."/>
            <person name="Iida Y."/>
            <person name="Hattori M."/>
            <person name="Ohkuma M."/>
        </authorList>
    </citation>
    <scope>NUCLEOTIDE SEQUENCE [LARGE SCALE GENOMIC DNA]</scope>
    <source>
        <strain evidence="5 6">JCM 16418</strain>
    </source>
</reference>
<evidence type="ECO:0000256" key="1">
    <source>
        <dbReference type="ARBA" id="ARBA00023015"/>
    </source>
</evidence>
<dbReference type="Gene3D" id="2.60.120.10">
    <property type="entry name" value="Jelly Rolls"/>
    <property type="match status" value="1"/>
</dbReference>
<dbReference type="OrthoDB" id="2533861at2"/>
<evidence type="ECO:0000256" key="2">
    <source>
        <dbReference type="ARBA" id="ARBA00023125"/>
    </source>
</evidence>
<evidence type="ECO:0000256" key="3">
    <source>
        <dbReference type="ARBA" id="ARBA00023163"/>
    </source>
</evidence>
<dbReference type="InterPro" id="IPR018060">
    <property type="entry name" value="HTH_AraC"/>
</dbReference>
<sequence length="304" mass="34737">MASLSEASPYIRSAHRWVYDGGIHEHTRFGYAYAVHYFTAGAGNIMVDGKLYKAEKGTLVLIRPGQVHSFHPAARQSLEAYNVYFDLWSVPTDQQPRFVFAPQEPDQQYMTLTPSCPELDHIPVCTSMAATSLPADCLHQLCQMEYLTYGEEIASSLMRAILLYWAGSIGNNQVSDYRITRLMEQMELYPETAFHIEDWCRQTGLQKSQLYKLFHTEAGMSPMAYQSKMRLKKAAVLLLETRQTVTLISEHLGYSSIHHFSKQFSSVYGRSPTEYRQLNRMDTGQGDSWFNEHIKNNHPLSTKG</sequence>
<evidence type="ECO:0000259" key="4">
    <source>
        <dbReference type="PROSITE" id="PS01124"/>
    </source>
</evidence>
<dbReference type="InterPro" id="IPR014710">
    <property type="entry name" value="RmlC-like_jellyroll"/>
</dbReference>
<dbReference type="PANTHER" id="PTHR43280:SF2">
    <property type="entry name" value="HTH-TYPE TRANSCRIPTIONAL REGULATOR EXSA"/>
    <property type="match status" value="1"/>
</dbReference>
<dbReference type="SUPFAM" id="SSF46689">
    <property type="entry name" value="Homeodomain-like"/>
    <property type="match status" value="2"/>
</dbReference>
<dbReference type="InterPro" id="IPR009057">
    <property type="entry name" value="Homeodomain-like_sf"/>
</dbReference>
<dbReference type="Pfam" id="PF12833">
    <property type="entry name" value="HTH_18"/>
    <property type="match status" value="1"/>
</dbReference>
<dbReference type="RefSeq" id="WP_052020228.1">
    <property type="nucleotide sequence ID" value="NZ_BAVZ01000007.1"/>
</dbReference>
<dbReference type="GO" id="GO:0003700">
    <property type="term" value="F:DNA-binding transcription factor activity"/>
    <property type="evidence" value="ECO:0007669"/>
    <property type="project" value="InterPro"/>
</dbReference>
<dbReference type="InterPro" id="IPR003313">
    <property type="entry name" value="AraC-bd"/>
</dbReference>
<dbReference type="PANTHER" id="PTHR43280">
    <property type="entry name" value="ARAC-FAMILY TRANSCRIPTIONAL REGULATOR"/>
    <property type="match status" value="1"/>
</dbReference>
<evidence type="ECO:0000313" key="6">
    <source>
        <dbReference type="Proteomes" id="UP000019364"/>
    </source>
</evidence>